<keyword evidence="4" id="KW-1185">Reference proteome</keyword>
<evidence type="ECO:0000313" key="4">
    <source>
        <dbReference type="Proteomes" id="UP000614272"/>
    </source>
</evidence>
<evidence type="ECO:0000256" key="1">
    <source>
        <dbReference type="SAM" id="SignalP"/>
    </source>
</evidence>
<dbReference type="EMBL" id="BMGJ01000006">
    <property type="protein sequence ID" value="GGD63278.1"/>
    <property type="molecule type" value="Genomic_DNA"/>
</dbReference>
<organism evidence="3 4">
    <name type="scientific">Lacimicrobium alkaliphilum</name>
    <dbReference type="NCBI Taxonomy" id="1526571"/>
    <lineage>
        <taxon>Bacteria</taxon>
        <taxon>Pseudomonadati</taxon>
        <taxon>Pseudomonadota</taxon>
        <taxon>Gammaproteobacteria</taxon>
        <taxon>Alteromonadales</taxon>
        <taxon>Alteromonadaceae</taxon>
        <taxon>Lacimicrobium</taxon>
    </lineage>
</organism>
<dbReference type="Proteomes" id="UP000614272">
    <property type="component" value="Unassembled WGS sequence"/>
</dbReference>
<sequence length="276" mass="29154">MLPKNTLAMTIGLLALSGFNSLAQAEVITQRSAIETIILADTSGSNLLETNSANSEYTQNYEDAAATLALRADTSAGVVGASSYSKGDSGQALVTIFDTIEFSGLLTPTTISYNLGVDGSFYTDSIFDSAYFQSYVRIYDITGMQSWLETEPFFDVFDDTGPVDSANEISYTGFYQSSQDAGDGLYSFDEVLNGSFTAEEGKTYGIAIVANAFASGENAYTDFLNTSTFSFTDLGGATFTSGSGAFLNPTSVPEPSGLAILGLGLAALGFRRIKQS</sequence>
<dbReference type="InterPro" id="IPR013424">
    <property type="entry name" value="Ice-binding_C"/>
</dbReference>
<feature type="signal peptide" evidence="1">
    <location>
        <begin position="1"/>
        <end position="25"/>
    </location>
</feature>
<name>A0ABQ1RAK5_9ALTE</name>
<dbReference type="RefSeq" id="WP_099034247.1">
    <property type="nucleotide sequence ID" value="NZ_BMGJ01000006.1"/>
</dbReference>
<feature type="chain" id="PRO_5046069651" description="Ice-binding protein C-terminal domain-containing protein" evidence="1">
    <location>
        <begin position="26"/>
        <end position="276"/>
    </location>
</feature>
<keyword evidence="1" id="KW-0732">Signal</keyword>
<gene>
    <name evidence="3" type="ORF">GCM10011357_18210</name>
</gene>
<accession>A0ABQ1RAK5</accession>
<dbReference type="NCBIfam" id="TIGR02595">
    <property type="entry name" value="PEP_CTERM"/>
    <property type="match status" value="1"/>
</dbReference>
<proteinExistence type="predicted"/>
<evidence type="ECO:0000259" key="2">
    <source>
        <dbReference type="Pfam" id="PF07589"/>
    </source>
</evidence>
<reference evidence="4" key="1">
    <citation type="journal article" date="2019" name="Int. J. Syst. Evol. Microbiol.">
        <title>The Global Catalogue of Microorganisms (GCM) 10K type strain sequencing project: providing services to taxonomists for standard genome sequencing and annotation.</title>
        <authorList>
            <consortium name="The Broad Institute Genomics Platform"/>
            <consortium name="The Broad Institute Genome Sequencing Center for Infectious Disease"/>
            <person name="Wu L."/>
            <person name="Ma J."/>
        </authorList>
    </citation>
    <scope>NUCLEOTIDE SEQUENCE [LARGE SCALE GENOMIC DNA]</scope>
    <source>
        <strain evidence="4">CGMCC 1.12923</strain>
    </source>
</reference>
<protein>
    <recommendedName>
        <fullName evidence="2">Ice-binding protein C-terminal domain-containing protein</fullName>
    </recommendedName>
</protein>
<comment type="caution">
    <text evidence="3">The sequence shown here is derived from an EMBL/GenBank/DDBJ whole genome shotgun (WGS) entry which is preliminary data.</text>
</comment>
<dbReference type="Pfam" id="PF07589">
    <property type="entry name" value="PEP-CTERM"/>
    <property type="match status" value="1"/>
</dbReference>
<evidence type="ECO:0000313" key="3">
    <source>
        <dbReference type="EMBL" id="GGD63278.1"/>
    </source>
</evidence>
<feature type="domain" description="Ice-binding protein C-terminal" evidence="2">
    <location>
        <begin position="251"/>
        <end position="272"/>
    </location>
</feature>